<dbReference type="Proteomes" id="UP000828390">
    <property type="component" value="Unassembled WGS sequence"/>
</dbReference>
<proteinExistence type="predicted"/>
<comment type="caution">
    <text evidence="1">The sequence shown here is derived from an EMBL/GenBank/DDBJ whole genome shotgun (WGS) entry which is preliminary data.</text>
</comment>
<reference evidence="1" key="2">
    <citation type="submission" date="2020-11" db="EMBL/GenBank/DDBJ databases">
        <authorList>
            <person name="McCartney M.A."/>
            <person name="Auch B."/>
            <person name="Kono T."/>
            <person name="Mallez S."/>
            <person name="Becker A."/>
            <person name="Gohl D.M."/>
            <person name="Silverstein K.A.T."/>
            <person name="Koren S."/>
            <person name="Bechman K.B."/>
            <person name="Herman A."/>
            <person name="Abrahante J.E."/>
            <person name="Garbe J."/>
        </authorList>
    </citation>
    <scope>NUCLEOTIDE SEQUENCE</scope>
    <source>
        <strain evidence="1">Duluth1</strain>
        <tissue evidence="1">Whole animal</tissue>
    </source>
</reference>
<evidence type="ECO:0000313" key="2">
    <source>
        <dbReference type="Proteomes" id="UP000828390"/>
    </source>
</evidence>
<name>A0A9D4D8R8_DREPO</name>
<dbReference type="AlphaFoldDB" id="A0A9D4D8R8"/>
<keyword evidence="2" id="KW-1185">Reference proteome</keyword>
<gene>
    <name evidence="1" type="ORF">DPMN_047425</name>
</gene>
<sequence>MLAKAVWFESLCKPVAFGANAQTEGRNRDPSLTGQVVRHRLEPGFDSFHGWYSDWSSIPGPVTVGANSHIGIQAFAYRVSPQTEVRSRDTKLLSWLVLEK</sequence>
<reference evidence="1" key="1">
    <citation type="journal article" date="2019" name="bioRxiv">
        <title>The Genome of the Zebra Mussel, Dreissena polymorpha: A Resource for Invasive Species Research.</title>
        <authorList>
            <person name="McCartney M.A."/>
            <person name="Auch B."/>
            <person name="Kono T."/>
            <person name="Mallez S."/>
            <person name="Zhang Y."/>
            <person name="Obille A."/>
            <person name="Becker A."/>
            <person name="Abrahante J.E."/>
            <person name="Garbe J."/>
            <person name="Badalamenti J.P."/>
            <person name="Herman A."/>
            <person name="Mangelson H."/>
            <person name="Liachko I."/>
            <person name="Sullivan S."/>
            <person name="Sone E.D."/>
            <person name="Koren S."/>
            <person name="Silverstein K.A.T."/>
            <person name="Beckman K.B."/>
            <person name="Gohl D.M."/>
        </authorList>
    </citation>
    <scope>NUCLEOTIDE SEQUENCE</scope>
    <source>
        <strain evidence="1">Duluth1</strain>
        <tissue evidence="1">Whole animal</tissue>
    </source>
</reference>
<dbReference type="EMBL" id="JAIWYP010000011">
    <property type="protein sequence ID" value="KAH3740715.1"/>
    <property type="molecule type" value="Genomic_DNA"/>
</dbReference>
<accession>A0A9D4D8R8</accession>
<evidence type="ECO:0000313" key="1">
    <source>
        <dbReference type="EMBL" id="KAH3740715.1"/>
    </source>
</evidence>
<organism evidence="1 2">
    <name type="scientific">Dreissena polymorpha</name>
    <name type="common">Zebra mussel</name>
    <name type="synonym">Mytilus polymorpha</name>
    <dbReference type="NCBI Taxonomy" id="45954"/>
    <lineage>
        <taxon>Eukaryota</taxon>
        <taxon>Metazoa</taxon>
        <taxon>Spiralia</taxon>
        <taxon>Lophotrochozoa</taxon>
        <taxon>Mollusca</taxon>
        <taxon>Bivalvia</taxon>
        <taxon>Autobranchia</taxon>
        <taxon>Heteroconchia</taxon>
        <taxon>Euheterodonta</taxon>
        <taxon>Imparidentia</taxon>
        <taxon>Neoheterodontei</taxon>
        <taxon>Myida</taxon>
        <taxon>Dreissenoidea</taxon>
        <taxon>Dreissenidae</taxon>
        <taxon>Dreissena</taxon>
    </lineage>
</organism>
<protein>
    <submittedName>
        <fullName evidence="1">Uncharacterized protein</fullName>
    </submittedName>
</protein>